<feature type="domain" description="C2H2-type" evidence="14">
    <location>
        <begin position="291"/>
        <end position="320"/>
    </location>
</feature>
<name>A0ABD3X9T3_SINWO</name>
<dbReference type="PANTHER" id="PTHR46541:SF1">
    <property type="entry name" value="ZINC FINGER PROTEIN AEBP2"/>
    <property type="match status" value="1"/>
</dbReference>
<accession>A0ABD3X9T3</accession>
<keyword evidence="16" id="KW-1185">Reference proteome</keyword>
<evidence type="ECO:0000256" key="11">
    <source>
        <dbReference type="ARBA" id="ARBA00037930"/>
    </source>
</evidence>
<comment type="subcellular location">
    <subcellularLocation>
        <location evidence="1">Nucleus</location>
    </subcellularLocation>
</comment>
<keyword evidence="9" id="KW-0804">Transcription</keyword>
<feature type="region of interest" description="Disordered" evidence="13">
    <location>
        <begin position="66"/>
        <end position="120"/>
    </location>
</feature>
<dbReference type="GO" id="GO:0008270">
    <property type="term" value="F:zinc ion binding"/>
    <property type="evidence" value="ECO:0007669"/>
    <property type="project" value="UniProtKB-KW"/>
</dbReference>
<comment type="similarity">
    <text evidence="11">Belongs to the AEBP2/jing C2H2-type zinc-finger family.</text>
</comment>
<dbReference type="Proteomes" id="UP001634394">
    <property type="component" value="Unassembled WGS sequence"/>
</dbReference>
<keyword evidence="10" id="KW-0539">Nucleus</keyword>
<proteinExistence type="inferred from homology"/>
<evidence type="ECO:0000256" key="10">
    <source>
        <dbReference type="ARBA" id="ARBA00023242"/>
    </source>
</evidence>
<dbReference type="PROSITE" id="PS50157">
    <property type="entry name" value="ZINC_FINGER_C2H2_2"/>
    <property type="match status" value="1"/>
</dbReference>
<keyword evidence="7" id="KW-0156">Chromatin regulator</keyword>
<evidence type="ECO:0000256" key="4">
    <source>
        <dbReference type="ARBA" id="ARBA00022737"/>
    </source>
</evidence>
<feature type="compositionally biased region" description="Polar residues" evidence="13">
    <location>
        <begin position="157"/>
        <end position="175"/>
    </location>
</feature>
<evidence type="ECO:0000259" key="14">
    <source>
        <dbReference type="PROSITE" id="PS50157"/>
    </source>
</evidence>
<evidence type="ECO:0000256" key="8">
    <source>
        <dbReference type="ARBA" id="ARBA00023015"/>
    </source>
</evidence>
<evidence type="ECO:0000256" key="1">
    <source>
        <dbReference type="ARBA" id="ARBA00004123"/>
    </source>
</evidence>
<comment type="caution">
    <text evidence="15">The sequence shown here is derived from an EMBL/GenBank/DDBJ whole genome shotgun (WGS) entry which is preliminary data.</text>
</comment>
<evidence type="ECO:0000256" key="2">
    <source>
        <dbReference type="ARBA" id="ARBA00022491"/>
    </source>
</evidence>
<evidence type="ECO:0000256" key="7">
    <source>
        <dbReference type="ARBA" id="ARBA00022853"/>
    </source>
</evidence>
<evidence type="ECO:0000256" key="13">
    <source>
        <dbReference type="SAM" id="MobiDB-lite"/>
    </source>
</evidence>
<keyword evidence="2" id="KW-0678">Repressor</keyword>
<evidence type="ECO:0000313" key="16">
    <source>
        <dbReference type="Proteomes" id="UP001634394"/>
    </source>
</evidence>
<keyword evidence="8" id="KW-0805">Transcription regulation</keyword>
<sequence length="465" mass="52373">MVYKMATVGCSSMHNEEMGDKCAANFTLLCKKNGVNHNCYCEESLNSHLTLRSQFLDKFKRLNGNVKAHNNNSFPRPSIPTLRSKRERHSSGSECKRKRRSSRHDKGDIEQGLNTDAGQTEVESLEVASITQKASSSCNATQSCKSTLVSRLGPRLSTDSSEQVTPDTSRSCTPQSLGGGSLGGCSLSFLTPSPYSQDGYSNHSSSQCKDSTTTTAEAATPTLVNCQWKNCDISLAAVEVMDHIRIRHVEPQDGNETFVCLWEGCKVFNKTSCSRSWLDRHILCHSGDKPFRCIVDGCGMRFTSQHSLERHVNSHFSALEHTPNNKQTKCREDTPTKLWKRKRLKTKGRLVRVRATDFFDSGIMERLQQELANIANQTQLDLNGSNNLITFHSSVIARRTDQSGKVHVLLHWNPEDILPDDWVLESQVPSLMTQCIPFNQLPRDSVLNLHPALYHQHRYRKHRRK</sequence>
<dbReference type="InterPro" id="IPR052130">
    <property type="entry name" value="AEBP2/jing_C2H2-ZnF"/>
</dbReference>
<protein>
    <recommendedName>
        <fullName evidence="14">C2H2-type domain-containing protein</fullName>
    </recommendedName>
</protein>
<keyword evidence="5 12" id="KW-0863">Zinc-finger</keyword>
<dbReference type="Gene3D" id="3.30.160.60">
    <property type="entry name" value="Classic Zinc Finger"/>
    <property type="match status" value="2"/>
</dbReference>
<organism evidence="15 16">
    <name type="scientific">Sinanodonta woodiana</name>
    <name type="common">Chinese pond mussel</name>
    <name type="synonym">Anodonta woodiana</name>
    <dbReference type="NCBI Taxonomy" id="1069815"/>
    <lineage>
        <taxon>Eukaryota</taxon>
        <taxon>Metazoa</taxon>
        <taxon>Spiralia</taxon>
        <taxon>Lophotrochozoa</taxon>
        <taxon>Mollusca</taxon>
        <taxon>Bivalvia</taxon>
        <taxon>Autobranchia</taxon>
        <taxon>Heteroconchia</taxon>
        <taxon>Palaeoheterodonta</taxon>
        <taxon>Unionida</taxon>
        <taxon>Unionoidea</taxon>
        <taxon>Unionidae</taxon>
        <taxon>Unioninae</taxon>
        <taxon>Sinanodonta</taxon>
    </lineage>
</organism>
<evidence type="ECO:0000256" key="5">
    <source>
        <dbReference type="ARBA" id="ARBA00022771"/>
    </source>
</evidence>
<dbReference type="GO" id="GO:0006325">
    <property type="term" value="P:chromatin organization"/>
    <property type="evidence" value="ECO:0007669"/>
    <property type="project" value="UniProtKB-KW"/>
</dbReference>
<evidence type="ECO:0000256" key="9">
    <source>
        <dbReference type="ARBA" id="ARBA00023163"/>
    </source>
</evidence>
<evidence type="ECO:0000256" key="3">
    <source>
        <dbReference type="ARBA" id="ARBA00022723"/>
    </source>
</evidence>
<dbReference type="PANTHER" id="PTHR46541">
    <property type="entry name" value="ZINC FINGER PROTEIN AEBP2"/>
    <property type="match status" value="1"/>
</dbReference>
<dbReference type="InterPro" id="IPR013087">
    <property type="entry name" value="Znf_C2H2_type"/>
</dbReference>
<evidence type="ECO:0000256" key="12">
    <source>
        <dbReference type="PROSITE-ProRule" id="PRU00042"/>
    </source>
</evidence>
<keyword evidence="4" id="KW-0677">Repeat</keyword>
<dbReference type="Pfam" id="PF26014">
    <property type="entry name" value="SH3_AEBP2_C"/>
    <property type="match status" value="1"/>
</dbReference>
<keyword evidence="3" id="KW-0479">Metal-binding</keyword>
<gene>
    <name evidence="15" type="ORF">ACJMK2_028680</name>
</gene>
<dbReference type="AlphaFoldDB" id="A0ABD3X9T3"/>
<reference evidence="15 16" key="1">
    <citation type="submission" date="2024-11" db="EMBL/GenBank/DDBJ databases">
        <title>Chromosome-level genome assembly of the freshwater bivalve Anodonta woodiana.</title>
        <authorList>
            <person name="Chen X."/>
        </authorList>
    </citation>
    <scope>NUCLEOTIDE SEQUENCE [LARGE SCALE GENOMIC DNA]</scope>
    <source>
        <strain evidence="15">MN2024</strain>
        <tissue evidence="15">Gills</tissue>
    </source>
</reference>
<keyword evidence="6" id="KW-0862">Zinc</keyword>
<dbReference type="GO" id="GO:0005634">
    <property type="term" value="C:nucleus"/>
    <property type="evidence" value="ECO:0007669"/>
    <property type="project" value="UniProtKB-SubCell"/>
</dbReference>
<evidence type="ECO:0000313" key="15">
    <source>
        <dbReference type="EMBL" id="KAL3882326.1"/>
    </source>
</evidence>
<dbReference type="InterPro" id="IPR036236">
    <property type="entry name" value="Znf_C2H2_sf"/>
</dbReference>
<dbReference type="InterPro" id="IPR059034">
    <property type="entry name" value="SH3_AEBP2_C"/>
</dbReference>
<dbReference type="SMART" id="SM00355">
    <property type="entry name" value="ZnF_C2H2"/>
    <property type="match status" value="3"/>
</dbReference>
<evidence type="ECO:0000256" key="6">
    <source>
        <dbReference type="ARBA" id="ARBA00022833"/>
    </source>
</evidence>
<dbReference type="EMBL" id="JBJQND010000003">
    <property type="protein sequence ID" value="KAL3882326.1"/>
    <property type="molecule type" value="Genomic_DNA"/>
</dbReference>
<feature type="region of interest" description="Disordered" evidence="13">
    <location>
        <begin position="149"/>
        <end position="176"/>
    </location>
</feature>
<dbReference type="PROSITE" id="PS00028">
    <property type="entry name" value="ZINC_FINGER_C2H2_1"/>
    <property type="match status" value="1"/>
</dbReference>
<dbReference type="SUPFAM" id="SSF57667">
    <property type="entry name" value="beta-beta-alpha zinc fingers"/>
    <property type="match status" value="1"/>
</dbReference>